<evidence type="ECO:0000256" key="1">
    <source>
        <dbReference type="SAM" id="MobiDB-lite"/>
    </source>
</evidence>
<dbReference type="OrthoDB" id="10056090at2759"/>
<feature type="compositionally biased region" description="Low complexity" evidence="1">
    <location>
        <begin position="26"/>
        <end position="40"/>
    </location>
</feature>
<feature type="region of interest" description="Disordered" evidence="1">
    <location>
        <begin position="1"/>
        <end position="72"/>
    </location>
</feature>
<reference evidence="3" key="1">
    <citation type="submission" date="2020-11" db="EMBL/GenBank/DDBJ databases">
        <authorList>
            <person name="Tran Van P."/>
        </authorList>
    </citation>
    <scope>NUCLEOTIDE SEQUENCE</scope>
</reference>
<feature type="domain" description="C-Maf-inducing protein PH" evidence="2">
    <location>
        <begin position="108"/>
        <end position="159"/>
    </location>
</feature>
<dbReference type="InterPro" id="IPR056429">
    <property type="entry name" value="PH_CMIP"/>
</dbReference>
<proteinExistence type="predicted"/>
<evidence type="ECO:0000313" key="3">
    <source>
        <dbReference type="EMBL" id="CAD7627428.1"/>
    </source>
</evidence>
<feature type="compositionally biased region" description="Low complexity" evidence="1">
    <location>
        <begin position="1"/>
        <end position="18"/>
    </location>
</feature>
<name>A0A7R9KQD0_9ACAR</name>
<sequence length="161" mass="17168">MASCRPSEQSSQASAPQTSSPPSPPTTHSSGVSSITSSASADVRLGSSRLSSSHVHSSSSSTSSSSSSVSFAFGGHQWSRQSSVDEGVFHSTCNSPAKSIPSSPMGPKFKLIHEGDIHLCRLNHQRTVISKILSSKFLRRWESHRLYLTAVNITSKTVCIH</sequence>
<dbReference type="EMBL" id="CAJPIZ010004721">
    <property type="protein sequence ID" value="CAG2107858.1"/>
    <property type="molecule type" value="Genomic_DNA"/>
</dbReference>
<accession>A0A7R9KQD0</accession>
<dbReference type="Proteomes" id="UP000759131">
    <property type="component" value="Unassembled WGS sequence"/>
</dbReference>
<gene>
    <name evidence="3" type="ORF">OSB1V03_LOCUS7855</name>
</gene>
<evidence type="ECO:0000313" key="4">
    <source>
        <dbReference type="Proteomes" id="UP000759131"/>
    </source>
</evidence>
<dbReference type="AlphaFoldDB" id="A0A7R9KQD0"/>
<feature type="compositionally biased region" description="Low complexity" evidence="1">
    <location>
        <begin position="47"/>
        <end position="70"/>
    </location>
</feature>
<evidence type="ECO:0000259" key="2">
    <source>
        <dbReference type="Pfam" id="PF23066"/>
    </source>
</evidence>
<dbReference type="Pfam" id="PF23066">
    <property type="entry name" value="PH_21"/>
    <property type="match status" value="1"/>
</dbReference>
<protein>
    <recommendedName>
        <fullName evidence="2">C-Maf-inducing protein PH domain-containing protein</fullName>
    </recommendedName>
</protein>
<dbReference type="EMBL" id="OC859296">
    <property type="protein sequence ID" value="CAD7627428.1"/>
    <property type="molecule type" value="Genomic_DNA"/>
</dbReference>
<organism evidence="3">
    <name type="scientific">Medioppia subpectinata</name>
    <dbReference type="NCBI Taxonomy" id="1979941"/>
    <lineage>
        <taxon>Eukaryota</taxon>
        <taxon>Metazoa</taxon>
        <taxon>Ecdysozoa</taxon>
        <taxon>Arthropoda</taxon>
        <taxon>Chelicerata</taxon>
        <taxon>Arachnida</taxon>
        <taxon>Acari</taxon>
        <taxon>Acariformes</taxon>
        <taxon>Sarcoptiformes</taxon>
        <taxon>Oribatida</taxon>
        <taxon>Brachypylina</taxon>
        <taxon>Oppioidea</taxon>
        <taxon>Oppiidae</taxon>
        <taxon>Medioppia</taxon>
    </lineage>
</organism>
<keyword evidence="4" id="KW-1185">Reference proteome</keyword>